<dbReference type="AlphaFoldDB" id="A0ABD3F6R9"/>
<dbReference type="InterPro" id="IPR036770">
    <property type="entry name" value="Ankyrin_rpt-contain_sf"/>
</dbReference>
<comment type="caution">
    <text evidence="1">The sequence shown here is derived from an EMBL/GenBank/DDBJ whole genome shotgun (WGS) entry which is preliminary data.</text>
</comment>
<sequence length="601" mass="68807">MRLAVAGLVVRNSFPPNTDTWQLIGAFITVFLVADISLERACKLSHSGSVSLLDLIWERKVQNGVLSFAEMLQIEPTYTKLVFTRTMTEALRRGDGRLVQWILSHFPESRIISQDLVRVAAENGNLQMLQQLEDSNTQVEIEWDPDNICDAANCGLWSFVPYLRRRTNMLSERRTIGYWLVNCAFNQHNLDKIKWSIESELSGDCILFNACSKKDWDTRKDIVRYFLDEKFGDIQRMCIDAVHQAVEMGDLDFVQWILQQGRHIRLYGPGKAMFSAARNGQLHIVKWLYRRYGDNQKRITLFKEYRLRVPKEDSYSSFRDYDLRPTSPMDAAAKYGHLKVLQYLQSTEAEPTKTQQKRRDAGYNRCSTMAMDGAAAKGHLDIVKWLHWNRHEGCTSTAMDRAARNGHLEIVQWLHQNRSEGCTTFAKDNAAARRFHLPSCYNSDSKQCCQKLAPLAFQQNQLAIVQWLHSNRTEGCTTRAMDGAAANGNLEMLQWLHHNTEAGCTNNAMKDAAANGHVHVVQRLHDGRSLACTESIMKKAAADGNLEMTKWLQANYRGWEPEIAMEEAARYGHLCVIRWIPHCSGTRLMPAPTNDMNMWLI</sequence>
<dbReference type="InterPro" id="IPR052050">
    <property type="entry name" value="SecEffector_AnkRepeat"/>
</dbReference>
<evidence type="ECO:0008006" key="3">
    <source>
        <dbReference type="Google" id="ProtNLM"/>
    </source>
</evidence>
<dbReference type="PANTHER" id="PTHR46586:SF3">
    <property type="entry name" value="ANKYRIN REPEAT-CONTAINING PROTEIN"/>
    <property type="match status" value="1"/>
</dbReference>
<dbReference type="SMART" id="SM00248">
    <property type="entry name" value="ANK"/>
    <property type="match status" value="4"/>
</dbReference>
<accession>A0ABD3F6R9</accession>
<dbReference type="Gene3D" id="1.25.40.20">
    <property type="entry name" value="Ankyrin repeat-containing domain"/>
    <property type="match status" value="2"/>
</dbReference>
<dbReference type="Pfam" id="PF13637">
    <property type="entry name" value="Ank_4"/>
    <property type="match status" value="2"/>
</dbReference>
<name>A0ABD3F6R9_9STRA</name>
<dbReference type="SUPFAM" id="SSF48403">
    <property type="entry name" value="Ankyrin repeat"/>
    <property type="match status" value="2"/>
</dbReference>
<evidence type="ECO:0000313" key="1">
    <source>
        <dbReference type="EMBL" id="KAL3662041.1"/>
    </source>
</evidence>
<protein>
    <recommendedName>
        <fullName evidence="3">Ankyrin repeat-containing domain</fullName>
    </recommendedName>
</protein>
<gene>
    <name evidence="1" type="ORF">V7S43_012848</name>
</gene>
<keyword evidence="2" id="KW-1185">Reference proteome</keyword>
<proteinExistence type="predicted"/>
<evidence type="ECO:0000313" key="2">
    <source>
        <dbReference type="Proteomes" id="UP001632037"/>
    </source>
</evidence>
<dbReference type="Proteomes" id="UP001632037">
    <property type="component" value="Unassembled WGS sequence"/>
</dbReference>
<dbReference type="InterPro" id="IPR002110">
    <property type="entry name" value="Ankyrin_rpt"/>
</dbReference>
<reference evidence="1 2" key="1">
    <citation type="submission" date="2024-09" db="EMBL/GenBank/DDBJ databases">
        <title>Genome sequencing and assembly of Phytophthora oleae, isolate VK10A, causative agent of rot of olive drupes.</title>
        <authorList>
            <person name="Conti Taguali S."/>
            <person name="Riolo M."/>
            <person name="La Spada F."/>
            <person name="Cacciola S.O."/>
            <person name="Dionisio G."/>
        </authorList>
    </citation>
    <scope>NUCLEOTIDE SEQUENCE [LARGE SCALE GENOMIC DNA]</scope>
    <source>
        <strain evidence="1 2">VK10A</strain>
    </source>
</reference>
<dbReference type="EMBL" id="JBIMZQ010000033">
    <property type="protein sequence ID" value="KAL3662041.1"/>
    <property type="molecule type" value="Genomic_DNA"/>
</dbReference>
<organism evidence="1 2">
    <name type="scientific">Phytophthora oleae</name>
    <dbReference type="NCBI Taxonomy" id="2107226"/>
    <lineage>
        <taxon>Eukaryota</taxon>
        <taxon>Sar</taxon>
        <taxon>Stramenopiles</taxon>
        <taxon>Oomycota</taxon>
        <taxon>Peronosporomycetes</taxon>
        <taxon>Peronosporales</taxon>
        <taxon>Peronosporaceae</taxon>
        <taxon>Phytophthora</taxon>
    </lineage>
</organism>
<dbReference type="PANTHER" id="PTHR46586">
    <property type="entry name" value="ANKYRIN REPEAT-CONTAINING PROTEIN"/>
    <property type="match status" value="1"/>
</dbReference>